<sequence>MKISNRVKNVSCILGVFGIGCTAMAATVNVDLDEEHQVIRGFGGMVHNQWQGGGGLSEADAKIAFGTGEGTIGLNTLRIPVYASSSDFNKEVNAAKYAKKYAGDDFLLYATPWTSPYAGANQHMADSNYQNYVDHLNSFTAYMKDQGVPLYAISISNEPDWCGEWACWSADEIYNFTKDYADQMRKNGTKVISTESFAYQKKLYNKVLDDANALKNWDILGAHFYASSATTGDDFFQYALADQKNVERWMTEHYTESQGSGNYWRKVMYTGDQANQNKLDTVRAMDVGYEIHRAMVVGNFNQYTWWYIRRCYGLIMEKDFGNKLSIPTDEIGKISKRGYIMSQFARFVRPGAIRVGATDKPEDNLFASAYKSADGDSVIVVLVNRDYGKSKTVTVNVPGADISTFHMYTTSEAKNAKDEGEVEVENGSVTITMESGATNKDCIVTLVGVGEQIVIPREPYDGKVATLPGKVEAENYDVPGKGKGNSTYQDSDSENKGDAEFRDTEGVDVVKGGSNYAIGYTTTGEWLEYTVDVKKSGEYELLVHAASGSETSSFQFSIDGQTMTEVIEMPKTGEDWSVYKDVSAGKVNLTEGQHIVRLSITGGYVNIDWFRFGTEAEEYKEGTTFTVSAPLLLPTETENFRIFDMNGSYLGSVQAMGMQELRSRAANLVKRGGAYLAKSLGGRTVRIQVTK</sequence>
<dbReference type="PROSITE" id="PS51175">
    <property type="entry name" value="CBM6"/>
    <property type="match status" value="1"/>
</dbReference>
<dbReference type="AlphaFoldDB" id="A0A2M9A4K8"/>
<dbReference type="InterPro" id="IPR008979">
    <property type="entry name" value="Galactose-bd-like_sf"/>
</dbReference>
<dbReference type="InterPro" id="IPR017853">
    <property type="entry name" value="GH"/>
</dbReference>
<evidence type="ECO:0000256" key="5">
    <source>
        <dbReference type="SAM" id="SignalP"/>
    </source>
</evidence>
<reference evidence="7 8" key="1">
    <citation type="submission" date="2017-11" db="EMBL/GenBank/DDBJ databases">
        <title>Animal gut microbial communities from fecal samples from Wisconsin, USA.</title>
        <authorList>
            <person name="Neumann A."/>
        </authorList>
    </citation>
    <scope>NUCLEOTIDE SEQUENCE [LARGE SCALE GENOMIC DNA]</scope>
    <source>
        <strain evidence="7 8">UWS3</strain>
    </source>
</reference>
<dbReference type="Gene3D" id="3.20.20.80">
    <property type="entry name" value="Glycosidases"/>
    <property type="match status" value="1"/>
</dbReference>
<name>A0A2M9A4K8_9BACT</name>
<keyword evidence="2 5" id="KW-0732">Signal</keyword>
<organism evidence="7 8">
    <name type="scientific">Hallerella succinigenes</name>
    <dbReference type="NCBI Taxonomy" id="1896222"/>
    <lineage>
        <taxon>Bacteria</taxon>
        <taxon>Pseudomonadati</taxon>
        <taxon>Fibrobacterota</taxon>
        <taxon>Fibrobacteria</taxon>
        <taxon>Fibrobacterales</taxon>
        <taxon>Fibrobacteraceae</taxon>
        <taxon>Hallerella</taxon>
    </lineage>
</organism>
<dbReference type="GO" id="GO:0004348">
    <property type="term" value="F:glucosylceramidase activity"/>
    <property type="evidence" value="ECO:0007669"/>
    <property type="project" value="InterPro"/>
</dbReference>
<dbReference type="PROSITE" id="PS51257">
    <property type="entry name" value="PROKAR_LIPOPROTEIN"/>
    <property type="match status" value="1"/>
</dbReference>
<dbReference type="InterPro" id="IPR013780">
    <property type="entry name" value="Glyco_hydro_b"/>
</dbReference>
<evidence type="ECO:0000256" key="4">
    <source>
        <dbReference type="SAM" id="MobiDB-lite"/>
    </source>
</evidence>
<dbReference type="InterPro" id="IPR005084">
    <property type="entry name" value="CBM6"/>
</dbReference>
<comment type="caution">
    <text evidence="7">The sequence shown here is derived from an EMBL/GenBank/DDBJ whole genome shotgun (WGS) entry which is preliminary data.</text>
</comment>
<evidence type="ECO:0000256" key="2">
    <source>
        <dbReference type="ARBA" id="ARBA00022729"/>
    </source>
</evidence>
<dbReference type="PANTHER" id="PTHR11069:SF38">
    <property type="entry name" value="GLUCURONOXYLANASE XYNC"/>
    <property type="match status" value="1"/>
</dbReference>
<evidence type="ECO:0000313" key="7">
    <source>
        <dbReference type="EMBL" id="PJJ40651.1"/>
    </source>
</evidence>
<dbReference type="Pfam" id="PF03422">
    <property type="entry name" value="CBM_6"/>
    <property type="match status" value="1"/>
</dbReference>
<comment type="similarity">
    <text evidence="1">Belongs to the glycosyl hydrolase 30 family.</text>
</comment>
<dbReference type="EMBL" id="PGEX01000001">
    <property type="protein sequence ID" value="PJJ40651.1"/>
    <property type="molecule type" value="Genomic_DNA"/>
</dbReference>
<accession>A0A2M9A4K8</accession>
<dbReference type="PANTHER" id="PTHR11069">
    <property type="entry name" value="GLUCOSYLCERAMIDASE"/>
    <property type="match status" value="1"/>
</dbReference>
<feature type="signal peptide" evidence="5">
    <location>
        <begin position="1"/>
        <end position="25"/>
    </location>
</feature>
<evidence type="ECO:0000256" key="1">
    <source>
        <dbReference type="ARBA" id="ARBA00005382"/>
    </source>
</evidence>
<dbReference type="Gene3D" id="2.60.120.260">
    <property type="entry name" value="Galactose-binding domain-like"/>
    <property type="match status" value="1"/>
</dbReference>
<evidence type="ECO:0000256" key="3">
    <source>
        <dbReference type="ARBA" id="ARBA00022801"/>
    </source>
</evidence>
<feature type="domain" description="CBM6" evidence="6">
    <location>
        <begin position="486"/>
        <end position="613"/>
    </location>
</feature>
<gene>
    <name evidence="7" type="ORF">BGX16_0585</name>
</gene>
<feature type="region of interest" description="Disordered" evidence="4">
    <location>
        <begin position="474"/>
        <end position="500"/>
    </location>
</feature>
<dbReference type="Pfam" id="PF17189">
    <property type="entry name" value="Glyco_hydro_30C"/>
    <property type="match status" value="1"/>
</dbReference>
<protein>
    <submittedName>
        <fullName evidence="7">O-glycosyl hydrolase</fullName>
    </submittedName>
</protein>
<dbReference type="Gene3D" id="2.60.40.1180">
    <property type="entry name" value="Golgi alpha-mannosidase II"/>
    <property type="match status" value="1"/>
</dbReference>
<dbReference type="GO" id="GO:0016020">
    <property type="term" value="C:membrane"/>
    <property type="evidence" value="ECO:0007669"/>
    <property type="project" value="GOC"/>
</dbReference>
<keyword evidence="3 7" id="KW-0378">Hydrolase</keyword>
<dbReference type="InterPro" id="IPR033452">
    <property type="entry name" value="GH30_C"/>
</dbReference>
<keyword evidence="8" id="KW-1185">Reference proteome</keyword>
<dbReference type="Proteomes" id="UP000231134">
    <property type="component" value="Unassembled WGS sequence"/>
</dbReference>
<feature type="chain" id="PRO_5014935394" evidence="5">
    <location>
        <begin position="26"/>
        <end position="691"/>
    </location>
</feature>
<dbReference type="GO" id="GO:0030246">
    <property type="term" value="F:carbohydrate binding"/>
    <property type="evidence" value="ECO:0007669"/>
    <property type="project" value="InterPro"/>
</dbReference>
<evidence type="ECO:0000259" key="6">
    <source>
        <dbReference type="PROSITE" id="PS51175"/>
    </source>
</evidence>
<dbReference type="InterPro" id="IPR006584">
    <property type="entry name" value="Cellulose-bd_IV"/>
</dbReference>
<proteinExistence type="inferred from homology"/>
<dbReference type="SMART" id="SM00606">
    <property type="entry name" value="CBD_IV"/>
    <property type="match status" value="1"/>
</dbReference>
<dbReference type="RefSeq" id="WP_241899415.1">
    <property type="nucleotide sequence ID" value="NZ_PGEX01000001.1"/>
</dbReference>
<dbReference type="CDD" id="cd04080">
    <property type="entry name" value="CBM6_cellulase-like"/>
    <property type="match status" value="1"/>
</dbReference>
<dbReference type="SUPFAM" id="SSF51011">
    <property type="entry name" value="Glycosyl hydrolase domain"/>
    <property type="match status" value="1"/>
</dbReference>
<dbReference type="InterPro" id="IPR001139">
    <property type="entry name" value="Glyco_hydro_30"/>
</dbReference>
<evidence type="ECO:0000313" key="8">
    <source>
        <dbReference type="Proteomes" id="UP000231134"/>
    </source>
</evidence>
<dbReference type="SUPFAM" id="SSF51445">
    <property type="entry name" value="(Trans)glycosidases"/>
    <property type="match status" value="1"/>
</dbReference>
<dbReference type="GO" id="GO:0006665">
    <property type="term" value="P:sphingolipid metabolic process"/>
    <property type="evidence" value="ECO:0007669"/>
    <property type="project" value="InterPro"/>
</dbReference>
<dbReference type="SUPFAM" id="SSF49785">
    <property type="entry name" value="Galactose-binding domain-like"/>
    <property type="match status" value="1"/>
</dbReference>